<evidence type="ECO:0000256" key="1">
    <source>
        <dbReference type="SAM" id="Phobius"/>
    </source>
</evidence>
<comment type="caution">
    <text evidence="2">The sequence shown here is derived from an EMBL/GenBank/DDBJ whole genome shotgun (WGS) entry which is preliminary data.</text>
</comment>
<dbReference type="InterPro" id="IPR050261">
    <property type="entry name" value="FrsA_esterase"/>
</dbReference>
<organism evidence="2 3">
    <name type="scientific">Thiohalophilus thiocyanatoxydans</name>
    <dbReference type="NCBI Taxonomy" id="381308"/>
    <lineage>
        <taxon>Bacteria</taxon>
        <taxon>Pseudomonadati</taxon>
        <taxon>Pseudomonadota</taxon>
        <taxon>Gammaproteobacteria</taxon>
        <taxon>Thiohalomonadales</taxon>
        <taxon>Thiohalophilaceae</taxon>
        <taxon>Thiohalophilus</taxon>
    </lineage>
</organism>
<keyword evidence="3" id="KW-1185">Reference proteome</keyword>
<evidence type="ECO:0000313" key="2">
    <source>
        <dbReference type="EMBL" id="TDX98130.1"/>
    </source>
</evidence>
<keyword evidence="1" id="KW-0472">Membrane</keyword>
<evidence type="ECO:0008006" key="4">
    <source>
        <dbReference type="Google" id="ProtNLM"/>
    </source>
</evidence>
<name>A0A4R8IEV5_9GAMM</name>
<feature type="transmembrane region" description="Helical" evidence="1">
    <location>
        <begin position="20"/>
        <end position="38"/>
    </location>
</feature>
<dbReference type="SUPFAM" id="SSF53474">
    <property type="entry name" value="alpha/beta-Hydrolases"/>
    <property type="match status" value="1"/>
</dbReference>
<dbReference type="Gene3D" id="3.40.50.1820">
    <property type="entry name" value="alpha/beta hydrolase"/>
    <property type="match status" value="1"/>
</dbReference>
<protein>
    <recommendedName>
        <fullName evidence="4">Alpha/beta hydrolase</fullName>
    </recommendedName>
</protein>
<proteinExistence type="predicted"/>
<keyword evidence="1" id="KW-1133">Transmembrane helix</keyword>
<dbReference type="InterPro" id="IPR029058">
    <property type="entry name" value="AB_hydrolase_fold"/>
</dbReference>
<dbReference type="OrthoDB" id="7331139at2"/>
<dbReference type="EMBL" id="SOQX01000009">
    <property type="protein sequence ID" value="TDX98130.1"/>
    <property type="molecule type" value="Genomic_DNA"/>
</dbReference>
<sequence length="334" mass="37365">MNFRQRGLWHRDRARGGKWLLIALLVVVVAVPSAWLIWPVRGDPSERFIERRGEIEQVEVTRQWQTADSRYQHLTLSSTSGLQVELTVRRPLEGEASRPLILLLGGAGTGREAAELVQDPGEMIVASIAYPYQGPEELEGWGVLWHFDAIQRAILDTTPALLLAQEYLAHQEYVDTAQMELIGVSLGAFFVATAGAMEERFSRVWLVQGAADPRAIYEYRLREQIAFEPARVLAARLLGFLTAAEDLKPERWVGKISPRPVVVLNSRGDSAYPPASVVALHASLQKPYDLEWLSGKHVTPGRAEVLKQLNERVIQRIVAEQTRPGMSNPLDNPN</sequence>
<dbReference type="RefSeq" id="WP_134085151.1">
    <property type="nucleotide sequence ID" value="NZ_SOQX01000009.1"/>
</dbReference>
<dbReference type="Proteomes" id="UP000294914">
    <property type="component" value="Unassembled WGS sequence"/>
</dbReference>
<evidence type="ECO:0000313" key="3">
    <source>
        <dbReference type="Proteomes" id="UP000294914"/>
    </source>
</evidence>
<dbReference type="PANTHER" id="PTHR22946">
    <property type="entry name" value="DIENELACTONE HYDROLASE DOMAIN-CONTAINING PROTEIN-RELATED"/>
    <property type="match status" value="1"/>
</dbReference>
<dbReference type="AlphaFoldDB" id="A0A4R8IEV5"/>
<keyword evidence="1" id="KW-0812">Transmembrane</keyword>
<gene>
    <name evidence="2" type="ORF">EDC23_2612</name>
</gene>
<reference evidence="2 3" key="1">
    <citation type="submission" date="2019-03" db="EMBL/GenBank/DDBJ databases">
        <title>Genomic Encyclopedia of Type Strains, Phase IV (KMG-IV): sequencing the most valuable type-strain genomes for metagenomic binning, comparative biology and taxonomic classification.</title>
        <authorList>
            <person name="Goeker M."/>
        </authorList>
    </citation>
    <scope>NUCLEOTIDE SEQUENCE [LARGE SCALE GENOMIC DNA]</scope>
    <source>
        <strain evidence="2 3">DSM 16326</strain>
    </source>
</reference>
<accession>A0A4R8IEV5</accession>